<dbReference type="GO" id="GO:0005975">
    <property type="term" value="P:carbohydrate metabolic process"/>
    <property type="evidence" value="ECO:0007669"/>
    <property type="project" value="InterPro"/>
</dbReference>
<evidence type="ECO:0000256" key="2">
    <source>
        <dbReference type="SAM" id="SignalP"/>
    </source>
</evidence>
<dbReference type="GO" id="GO:0004553">
    <property type="term" value="F:hydrolase activity, hydrolyzing O-glycosyl compounds"/>
    <property type="evidence" value="ECO:0007669"/>
    <property type="project" value="InterPro"/>
</dbReference>
<name>A0A921MQI7_9BACT</name>
<dbReference type="Pfam" id="PF02837">
    <property type="entry name" value="Glyco_hydro_2_N"/>
    <property type="match status" value="1"/>
</dbReference>
<feature type="domain" description="Glycoside hydrolase family 2 immunoglobulin-like beta-sandwich" evidence="3">
    <location>
        <begin position="199"/>
        <end position="302"/>
    </location>
</feature>
<feature type="signal peptide" evidence="2">
    <location>
        <begin position="1"/>
        <end position="21"/>
    </location>
</feature>
<dbReference type="InterPro" id="IPR008979">
    <property type="entry name" value="Galactose-bd-like_sf"/>
</dbReference>
<dbReference type="AlphaFoldDB" id="A0A921MQI7"/>
<protein>
    <submittedName>
        <fullName evidence="5">Beta-glycosidase</fullName>
    </submittedName>
</protein>
<dbReference type="SUPFAM" id="SSF51445">
    <property type="entry name" value="(Trans)glycosidases"/>
    <property type="match status" value="1"/>
</dbReference>
<evidence type="ECO:0000313" key="6">
    <source>
        <dbReference type="Proteomes" id="UP000757103"/>
    </source>
</evidence>
<organism evidence="5 6">
    <name type="scientific">Barnesiella viscericola</name>
    <dbReference type="NCBI Taxonomy" id="397865"/>
    <lineage>
        <taxon>Bacteria</taxon>
        <taxon>Pseudomonadati</taxon>
        <taxon>Bacteroidota</taxon>
        <taxon>Bacteroidia</taxon>
        <taxon>Bacteroidales</taxon>
        <taxon>Barnesiellaceae</taxon>
        <taxon>Barnesiella</taxon>
    </lineage>
</organism>
<comment type="similarity">
    <text evidence="1">Belongs to the glycosyl hydrolase 2 family.</text>
</comment>
<dbReference type="InterPro" id="IPR006104">
    <property type="entry name" value="Glyco_hydro_2_N"/>
</dbReference>
<gene>
    <name evidence="5" type="ORF">K8U91_05125</name>
</gene>
<accession>A0A921MQI7</accession>
<sequence length="953" mass="108509">MKPIRFIALLILSALVSRAAADDNAMRPRIDLQGMWQFELDAQNKGLAEQWQLKPFSDAVTLPGTTDTNQKGVRNTSKNETTHLSRVYKYVGKAWYKKEVTIPDDWRGKEIVLTLERTKPSHVWIDGVSAGKNDNISTPQVYDLSALLTPGHHEITVLVDNGESVPRQLLSNSHAYTESTQTNWNGIIGELFLEARNRVHLKSLQLYPSAAQKSVELKIEIAHADKLADGTVLELQATAWNSPKKHRGKRIKLHLTQGQSEYTLQYPLGEKALLWSEFSPALYAMEVVLKGYDKQIVNFGLRDFKTLDGQFTINGQTTFLRGKHDACVFPLTAHTPMNVEEWRRYFQICKSYGINHCRFHSWCPPRACFEAADIEGIYLQPELPFWGSLKRSETYLVDFLRKEGANIQQEYGNHASFVMFALGNELSGDLDLMREFTDSFRQMDSRHLYAFGSNNFLGTKGVVDGEDYLVTCKIGPREGNSYRNHVRGSFSYADAYEGGYINNTYPNSQMTFNEAVAHCPVPVVSHETGQFQVYPHYAEMEKYTGVLAPWNFEIFRNRLQEAGMLDQADDFFKASGRWAAQLYKADIEMDLRTEKLGGFQLLDLQDYPGQGSAYVGMLDAFMDSKGLVSPEEWREFCNDVVPLFITEKFCWTNRETLSGQLKIADYSNRNLNGKTFRWTLKDNTGAPIDQGTLKIRTTGKGLSTIGVITPHIASITRAQKVCLELLIEGTDYKNHYALWVYPDEEIQAPDEAIYISKQLDERMINELRKGNRVLWFPDSATYASQTVGGLFQTDYWNYRMFKSICDRIGCPASPGTLGLLTSPEHPLFARFPTDSHTTWQWYSIIKQSYPLILDRMPAAYRPIVQVIDNVERNHKLGLIFEFNVEGGKLLICMANLDNVKDKPEVRSLYNSMIQYMKSSAFSPNTNLSIEALTDLFTQENDTEKIEILDNISY</sequence>
<evidence type="ECO:0000259" key="3">
    <source>
        <dbReference type="Pfam" id="PF00703"/>
    </source>
</evidence>
<keyword evidence="2" id="KW-0732">Signal</keyword>
<dbReference type="Proteomes" id="UP000757103">
    <property type="component" value="Unassembled WGS sequence"/>
</dbReference>
<dbReference type="EMBL" id="DYUD01000016">
    <property type="protein sequence ID" value="HJG88843.1"/>
    <property type="molecule type" value="Genomic_DNA"/>
</dbReference>
<reference evidence="5" key="1">
    <citation type="journal article" date="2021" name="PeerJ">
        <title>Extensive microbial diversity within the chicken gut microbiome revealed by metagenomics and culture.</title>
        <authorList>
            <person name="Gilroy R."/>
            <person name="Ravi A."/>
            <person name="Getino M."/>
            <person name="Pursley I."/>
            <person name="Horton D.L."/>
            <person name="Alikhan N.F."/>
            <person name="Baker D."/>
            <person name="Gharbi K."/>
            <person name="Hall N."/>
            <person name="Watson M."/>
            <person name="Adriaenssens E.M."/>
            <person name="Foster-Nyarko E."/>
            <person name="Jarju S."/>
            <person name="Secka A."/>
            <person name="Antonio M."/>
            <person name="Oren A."/>
            <person name="Chaudhuri R.R."/>
            <person name="La Ragione R."/>
            <person name="Hildebrand F."/>
            <person name="Pallen M.J."/>
        </authorList>
    </citation>
    <scope>NUCLEOTIDE SEQUENCE</scope>
    <source>
        <strain evidence="5">CHK121-7720</strain>
    </source>
</reference>
<dbReference type="Gene3D" id="3.20.20.80">
    <property type="entry name" value="Glycosidases"/>
    <property type="match status" value="1"/>
</dbReference>
<dbReference type="InterPro" id="IPR006102">
    <property type="entry name" value="Ig-like_GH2"/>
</dbReference>
<comment type="caution">
    <text evidence="5">The sequence shown here is derived from an EMBL/GenBank/DDBJ whole genome shotgun (WGS) entry which is preliminary data.</text>
</comment>
<dbReference type="PANTHER" id="PTHR42732:SF1">
    <property type="entry name" value="BETA-MANNOSIDASE"/>
    <property type="match status" value="1"/>
</dbReference>
<evidence type="ECO:0000256" key="1">
    <source>
        <dbReference type="ARBA" id="ARBA00007401"/>
    </source>
</evidence>
<dbReference type="SUPFAM" id="SSF49785">
    <property type="entry name" value="Galactose-binding domain-like"/>
    <property type="match status" value="1"/>
</dbReference>
<dbReference type="RefSeq" id="WP_273305875.1">
    <property type="nucleotide sequence ID" value="NZ_DYUD01000016.1"/>
</dbReference>
<evidence type="ECO:0000259" key="4">
    <source>
        <dbReference type="Pfam" id="PF02837"/>
    </source>
</evidence>
<feature type="domain" description="Glycosyl hydrolases family 2 sugar binding" evidence="4">
    <location>
        <begin position="32"/>
        <end position="160"/>
    </location>
</feature>
<dbReference type="Pfam" id="PF00703">
    <property type="entry name" value="Glyco_hydro_2"/>
    <property type="match status" value="1"/>
</dbReference>
<reference evidence="5" key="2">
    <citation type="submission" date="2021-09" db="EMBL/GenBank/DDBJ databases">
        <authorList>
            <person name="Gilroy R."/>
        </authorList>
    </citation>
    <scope>NUCLEOTIDE SEQUENCE</scope>
    <source>
        <strain evidence="5">CHK121-7720</strain>
    </source>
</reference>
<dbReference type="InterPro" id="IPR051913">
    <property type="entry name" value="GH2_Domain-Containing"/>
</dbReference>
<feature type="chain" id="PRO_5037850597" evidence="2">
    <location>
        <begin position="22"/>
        <end position="953"/>
    </location>
</feature>
<dbReference type="PANTHER" id="PTHR42732">
    <property type="entry name" value="BETA-GALACTOSIDASE"/>
    <property type="match status" value="1"/>
</dbReference>
<evidence type="ECO:0000313" key="5">
    <source>
        <dbReference type="EMBL" id="HJG88843.1"/>
    </source>
</evidence>
<dbReference type="Gene3D" id="2.60.120.260">
    <property type="entry name" value="Galactose-binding domain-like"/>
    <property type="match status" value="1"/>
</dbReference>
<dbReference type="InterPro" id="IPR017853">
    <property type="entry name" value="GH"/>
</dbReference>
<proteinExistence type="inferred from homology"/>